<dbReference type="Gene3D" id="1.20.1580.10">
    <property type="entry name" value="ABC transporter ATPase like domain"/>
    <property type="match status" value="3"/>
</dbReference>
<feature type="zinc finger region" description="C4-type" evidence="17">
    <location>
        <begin position="738"/>
        <end position="764"/>
    </location>
</feature>
<dbReference type="SUPFAM" id="SSF52540">
    <property type="entry name" value="P-loop containing nucleoside triphosphate hydrolases"/>
    <property type="match status" value="2"/>
</dbReference>
<dbReference type="GO" id="GO:0016887">
    <property type="term" value="F:ATP hydrolysis activity"/>
    <property type="evidence" value="ECO:0007669"/>
    <property type="project" value="InterPro"/>
</dbReference>
<dbReference type="Gene3D" id="3.40.50.300">
    <property type="entry name" value="P-loop containing nucleotide triphosphate hydrolases"/>
    <property type="match status" value="3"/>
</dbReference>
<evidence type="ECO:0000256" key="15">
    <source>
        <dbReference type="ARBA" id="ARBA00039316"/>
    </source>
</evidence>
<keyword evidence="4 17" id="KW-0677">Repeat</keyword>
<dbReference type="GO" id="GO:0009432">
    <property type="term" value="P:SOS response"/>
    <property type="evidence" value="ECO:0007669"/>
    <property type="project" value="UniProtKB-UniRule"/>
</dbReference>
<evidence type="ECO:0000256" key="12">
    <source>
        <dbReference type="ARBA" id="ARBA00023125"/>
    </source>
</evidence>
<dbReference type="InterPro" id="IPR041552">
    <property type="entry name" value="UvrA_DNA-bd"/>
</dbReference>
<evidence type="ECO:0000256" key="7">
    <source>
        <dbReference type="ARBA" id="ARBA00022769"/>
    </source>
</evidence>
<protein>
    <recommendedName>
        <fullName evidence="15 17">UvrABC system protein A</fullName>
        <shortName evidence="17">UvrA protein</shortName>
    </recommendedName>
    <alternativeName>
        <fullName evidence="16 17">Excinuclease ABC subunit A</fullName>
    </alternativeName>
</protein>
<dbReference type="GO" id="GO:0009381">
    <property type="term" value="F:excinuclease ABC activity"/>
    <property type="evidence" value="ECO:0007669"/>
    <property type="project" value="UniProtKB-UniRule"/>
</dbReference>
<evidence type="ECO:0000256" key="5">
    <source>
        <dbReference type="ARBA" id="ARBA00022741"/>
    </source>
</evidence>
<dbReference type="Pfam" id="PF17755">
    <property type="entry name" value="UvrA_DNA-bind"/>
    <property type="match status" value="1"/>
</dbReference>
<dbReference type="RefSeq" id="WP_185129864.1">
    <property type="nucleotide sequence ID" value="NZ_JACJVO010000018.1"/>
</dbReference>
<feature type="zinc finger region" description="C4-type" evidence="17">
    <location>
        <begin position="252"/>
        <end position="279"/>
    </location>
</feature>
<keyword evidence="12 17" id="KW-0238">DNA-binding</keyword>
<dbReference type="Gene3D" id="3.30.190.20">
    <property type="match status" value="1"/>
</dbReference>
<dbReference type="InterPro" id="IPR003439">
    <property type="entry name" value="ABC_transporter-like_ATP-bd"/>
</dbReference>
<feature type="binding site" evidence="17">
    <location>
        <begin position="33"/>
        <end position="40"/>
    </location>
    <ligand>
        <name>ATP</name>
        <dbReference type="ChEBI" id="CHEBI:30616"/>
    </ligand>
</feature>
<evidence type="ECO:0000259" key="18">
    <source>
        <dbReference type="PROSITE" id="PS50893"/>
    </source>
</evidence>
<dbReference type="InterPro" id="IPR004602">
    <property type="entry name" value="UvrA"/>
</dbReference>
<feature type="binding site" evidence="17">
    <location>
        <begin position="639"/>
        <end position="646"/>
    </location>
    <ligand>
        <name>ATP</name>
        <dbReference type="ChEBI" id="CHEBI:30616"/>
    </ligand>
</feature>
<keyword evidence="3 17" id="KW-0479">Metal-binding</keyword>
<gene>
    <name evidence="17 19" type="primary">uvrA</name>
    <name evidence="19" type="ORF">H7C18_14810</name>
</gene>
<comment type="similarity">
    <text evidence="14 17">Belongs to the ABC transporter superfamily. UvrA family.</text>
</comment>
<comment type="subcellular location">
    <subcellularLocation>
        <location evidence="1 17">Cytoplasm</location>
    </subcellularLocation>
</comment>
<proteinExistence type="inferred from homology"/>
<sequence>MANENIVIKGARAHNLKNIDVTIPRDKFVVLTGLSGSGKSSLAFDTIYAEGQRRYVESLSAYARQFLGQMDKPDVDSIDGLSPAISIDQKTTSRNPRSTVGTVTEIYDYLRLMFARVGHPHCPDHGVEITSQTVEQMVDRIMEYPERTRLQILAPIVSGRKGEHSKLLADVQKQGFVRVRVNGEIRDLAEKIELEKNKKHSIEVVVDRIVVKEDVATRLADSLETALKLSGGRVIVDIIDKEELLFNSNLACPICGFSMEELAPRMFSFNSPFGACPECDGLGVKMVVDPDLLVPDRSISIDDGAFEAWAGGTSNYYPQFLAAVCTHYGIPTNVPVSELSDKQMNVLMNGTGGERVRFRYENEFGHTRDAMVPFEGIVNNLERRYRDTASEGIREFIEAYMSAKPCASCKGHRLKRDVLAVTVGGQNISYVTSLSIGEAQKFFAGLELTEKELQISHLIQREITSRLGFLVNVGLEYLTLSRAAGTLSGGEAQRIRLATQIGSSLMGVLYILDEPSIGLHQRDNDRLIATLSHMRDLGNTLIVVEHDEDTMMAADYLIDIGPGAGIHGGTVIAQGTPQEVMADENSLTGAYLSGRKFIPVPLERRKPNGKWLEVKGAKENNLKNLSVKFPLGVFTAVTGVSGSGKSTLVNEILYKTLARDLNKAKTRPGEHKEIVGLDNLEKVIDIDQSPIGRTPRSNPATYTGLFDDIRDVYAMTNESKVRGYKKGRFSFNVKGGRCEACKGDGIIKIEMHFLPDVYVPCEVCKGKRYNRETLEVKYKGKSIAEVLEMTIENATEFFQNIPRIHRKLQTLLDVGLGYMTLGQPSTTMSGGEAQRVKLAAELYRRSTGKTLYILDEPTTGLHADDIDRLLQVLQRLVDSGETVLVIEHNLDVIKTADYLIDLGPEGGNGGGTLVGVGTPEQLAANEKSYTGKYLGPVLERDRARTEAALAKA</sequence>
<comment type="subunit">
    <text evidence="17">Forms a heterotetramer with UvrB during the search for lesions.</text>
</comment>
<dbReference type="GO" id="GO:0009380">
    <property type="term" value="C:excinuclease repair complex"/>
    <property type="evidence" value="ECO:0007669"/>
    <property type="project" value="InterPro"/>
</dbReference>
<accession>A0A7X0VW67</accession>
<dbReference type="InterPro" id="IPR017871">
    <property type="entry name" value="ABC_transporter-like_CS"/>
</dbReference>
<evidence type="ECO:0000256" key="10">
    <source>
        <dbReference type="ARBA" id="ARBA00022840"/>
    </source>
</evidence>
<dbReference type="GO" id="GO:0006289">
    <property type="term" value="P:nucleotide-excision repair"/>
    <property type="evidence" value="ECO:0007669"/>
    <property type="project" value="UniProtKB-UniRule"/>
</dbReference>
<dbReference type="CDD" id="cd03270">
    <property type="entry name" value="ABC_UvrA_I"/>
    <property type="match status" value="1"/>
</dbReference>
<evidence type="ECO:0000256" key="16">
    <source>
        <dbReference type="ARBA" id="ARBA00042156"/>
    </source>
</evidence>
<evidence type="ECO:0000256" key="14">
    <source>
        <dbReference type="ARBA" id="ARBA00038000"/>
    </source>
</evidence>
<dbReference type="NCBIfam" id="NF001503">
    <property type="entry name" value="PRK00349.1"/>
    <property type="match status" value="1"/>
</dbReference>
<evidence type="ECO:0000256" key="17">
    <source>
        <dbReference type="HAMAP-Rule" id="MF_00205"/>
    </source>
</evidence>
<keyword evidence="2 17" id="KW-0963">Cytoplasm</keyword>
<dbReference type="PANTHER" id="PTHR43152:SF3">
    <property type="entry name" value="UVRABC SYSTEM PROTEIN A"/>
    <property type="match status" value="1"/>
</dbReference>
<dbReference type="AlphaFoldDB" id="A0A7X0VW67"/>
<keyword evidence="8 17" id="KW-0863">Zinc-finger</keyword>
<keyword evidence="20" id="KW-1185">Reference proteome</keyword>
<dbReference type="CDD" id="cd03271">
    <property type="entry name" value="ABC_UvrA_II"/>
    <property type="match status" value="1"/>
</dbReference>
<name>A0A7X0VW67_9BACL</name>
<dbReference type="Gene3D" id="1.10.8.280">
    <property type="entry name" value="ABC transporter ATPase domain-like"/>
    <property type="match status" value="1"/>
</dbReference>
<dbReference type="GO" id="GO:0008270">
    <property type="term" value="F:zinc ion binding"/>
    <property type="evidence" value="ECO:0007669"/>
    <property type="project" value="UniProtKB-UniRule"/>
</dbReference>
<dbReference type="Proteomes" id="UP000564644">
    <property type="component" value="Unassembled WGS sequence"/>
</dbReference>
<comment type="caution">
    <text evidence="19">The sequence shown here is derived from an EMBL/GenBank/DDBJ whole genome shotgun (WGS) entry which is preliminary data.</text>
</comment>
<evidence type="ECO:0000256" key="9">
    <source>
        <dbReference type="ARBA" id="ARBA00022833"/>
    </source>
</evidence>
<keyword evidence="6 17" id="KW-0227">DNA damage</keyword>
<dbReference type="PROSITE" id="PS50893">
    <property type="entry name" value="ABC_TRANSPORTER_2"/>
    <property type="match status" value="1"/>
</dbReference>
<keyword evidence="13 17" id="KW-0234">DNA repair</keyword>
<dbReference type="GO" id="GO:0005524">
    <property type="term" value="F:ATP binding"/>
    <property type="evidence" value="ECO:0007669"/>
    <property type="project" value="UniProtKB-UniRule"/>
</dbReference>
<evidence type="ECO:0000256" key="4">
    <source>
        <dbReference type="ARBA" id="ARBA00022737"/>
    </source>
</evidence>
<keyword evidence="7 17" id="KW-0228">DNA excision</keyword>
<keyword evidence="10 17" id="KW-0067">ATP-binding</keyword>
<dbReference type="InterPro" id="IPR041102">
    <property type="entry name" value="UvrA_inter"/>
</dbReference>
<dbReference type="FunFam" id="1.20.1580.10:FF:000002">
    <property type="entry name" value="UvrABC system protein A"/>
    <property type="match status" value="1"/>
</dbReference>
<keyword evidence="19" id="KW-0378">Hydrolase</keyword>
<dbReference type="HAMAP" id="MF_00205">
    <property type="entry name" value="UvrA"/>
    <property type="match status" value="1"/>
</dbReference>
<evidence type="ECO:0000313" key="20">
    <source>
        <dbReference type="Proteomes" id="UP000564644"/>
    </source>
</evidence>
<dbReference type="PANTHER" id="PTHR43152">
    <property type="entry name" value="UVRABC SYSTEM PROTEIN A"/>
    <property type="match status" value="1"/>
</dbReference>
<evidence type="ECO:0000256" key="13">
    <source>
        <dbReference type="ARBA" id="ARBA00023204"/>
    </source>
</evidence>
<dbReference type="NCBIfam" id="TIGR00630">
    <property type="entry name" value="uvra"/>
    <property type="match status" value="1"/>
</dbReference>
<evidence type="ECO:0000256" key="2">
    <source>
        <dbReference type="ARBA" id="ARBA00022490"/>
    </source>
</evidence>
<evidence type="ECO:0000256" key="3">
    <source>
        <dbReference type="ARBA" id="ARBA00022723"/>
    </source>
</evidence>
<evidence type="ECO:0000256" key="6">
    <source>
        <dbReference type="ARBA" id="ARBA00022763"/>
    </source>
</evidence>
<evidence type="ECO:0000256" key="11">
    <source>
        <dbReference type="ARBA" id="ARBA00022881"/>
    </source>
</evidence>
<dbReference type="Pfam" id="PF17760">
    <property type="entry name" value="UvrA_inter"/>
    <property type="match status" value="1"/>
</dbReference>
<evidence type="ECO:0000256" key="8">
    <source>
        <dbReference type="ARBA" id="ARBA00022771"/>
    </source>
</evidence>
<dbReference type="EMBL" id="JACJVO010000018">
    <property type="protein sequence ID" value="MBB6732190.1"/>
    <property type="molecule type" value="Genomic_DNA"/>
</dbReference>
<evidence type="ECO:0000313" key="19">
    <source>
        <dbReference type="EMBL" id="MBB6732190.1"/>
    </source>
</evidence>
<keyword evidence="9 17" id="KW-0862">Zinc</keyword>
<feature type="domain" description="ABC transporter" evidence="18">
    <location>
        <begin position="604"/>
        <end position="935"/>
    </location>
</feature>
<organism evidence="19 20">
    <name type="scientific">Cohnella zeiphila</name>
    <dbReference type="NCBI Taxonomy" id="2761120"/>
    <lineage>
        <taxon>Bacteria</taxon>
        <taxon>Bacillati</taxon>
        <taxon>Bacillota</taxon>
        <taxon>Bacilli</taxon>
        <taxon>Bacillales</taxon>
        <taxon>Paenibacillaceae</taxon>
        <taxon>Cohnella</taxon>
    </lineage>
</organism>
<dbReference type="GO" id="GO:0005737">
    <property type="term" value="C:cytoplasm"/>
    <property type="evidence" value="ECO:0007669"/>
    <property type="project" value="UniProtKB-SubCell"/>
</dbReference>
<keyword evidence="5 17" id="KW-0547">Nucleotide-binding</keyword>
<comment type="function">
    <text evidence="17">The UvrABC repair system catalyzes the recognition and processing of DNA lesions. UvrA is an ATPase and a DNA-binding protein. A damage recognition complex composed of 2 UvrA and 2 UvrB subunits scans DNA for abnormalities. When the presence of a lesion has been verified by UvrB, the UvrA molecules dissociate.</text>
</comment>
<dbReference type="PROSITE" id="PS00211">
    <property type="entry name" value="ABC_TRANSPORTER_1"/>
    <property type="match status" value="2"/>
</dbReference>
<evidence type="ECO:0000256" key="1">
    <source>
        <dbReference type="ARBA" id="ARBA00004496"/>
    </source>
</evidence>
<dbReference type="GO" id="GO:0003677">
    <property type="term" value="F:DNA binding"/>
    <property type="evidence" value="ECO:0007669"/>
    <property type="project" value="UniProtKB-UniRule"/>
</dbReference>
<reference evidence="19 20" key="1">
    <citation type="submission" date="2020-08" db="EMBL/GenBank/DDBJ databases">
        <title>Cohnella phylogeny.</title>
        <authorList>
            <person name="Dunlap C."/>
        </authorList>
    </citation>
    <scope>NUCLEOTIDE SEQUENCE [LARGE SCALE GENOMIC DNA]</scope>
    <source>
        <strain evidence="19 20">CBP 2801</strain>
    </source>
</reference>
<keyword evidence="17" id="KW-0742">SOS response</keyword>
<dbReference type="InterPro" id="IPR027417">
    <property type="entry name" value="P-loop_NTPase"/>
</dbReference>
<keyword evidence="11 17" id="KW-0267">Excision nuclease</keyword>